<protein>
    <recommendedName>
        <fullName evidence="1">Aminoglycoside phosphotransferase domain-containing protein</fullName>
    </recommendedName>
</protein>
<evidence type="ECO:0000313" key="2">
    <source>
        <dbReference type="EMBL" id="QAA75798.1"/>
    </source>
</evidence>
<gene>
    <name evidence="2" type="ORF">BIP78_0030</name>
</gene>
<dbReference type="Pfam" id="PF01636">
    <property type="entry name" value="APH"/>
    <property type="match status" value="1"/>
</dbReference>
<dbReference type="AlphaFoldDB" id="A0A410FS97"/>
<name>A0A410FS97_BIPS1</name>
<reference evidence="3" key="1">
    <citation type="submission" date="2018-12" db="EMBL/GenBank/DDBJ databases">
        <title>Complete genome sequence of an uncultured bacterium of the candidate phylum Bipolaricaulota.</title>
        <authorList>
            <person name="Kadnikov V.V."/>
            <person name="Mardanov A.V."/>
            <person name="Beletsky A.V."/>
            <person name="Frank Y.A."/>
            <person name="Karnachuk O.V."/>
            <person name="Ravin N.V."/>
        </authorList>
    </citation>
    <scope>NUCLEOTIDE SEQUENCE [LARGE SCALE GENOMIC DNA]</scope>
</reference>
<sequence length="139" mass="15272">MLKLFRPGWGEGDARYEADKAEAVHSAGLPVPAVYGVTQAAGRFGIVYEEVIGRPLMESLQRRPWAVRETARFLADLHLQLHKARIPALPRVADRLTRAVERAPDLKAEHRAGLLTRLDRLPGGDAVCHGDFHPPPGTG</sequence>
<dbReference type="InterPro" id="IPR011009">
    <property type="entry name" value="Kinase-like_dom_sf"/>
</dbReference>
<dbReference type="InterPro" id="IPR002575">
    <property type="entry name" value="Aminoglycoside_PTrfase"/>
</dbReference>
<evidence type="ECO:0000313" key="3">
    <source>
        <dbReference type="Proteomes" id="UP000287233"/>
    </source>
</evidence>
<dbReference type="SUPFAM" id="SSF56112">
    <property type="entry name" value="Protein kinase-like (PK-like)"/>
    <property type="match status" value="1"/>
</dbReference>
<dbReference type="Proteomes" id="UP000287233">
    <property type="component" value="Chromosome"/>
</dbReference>
<dbReference type="KEGG" id="bih:BIP78_0030"/>
<organism evidence="2 3">
    <name type="scientific">Bipolaricaulis sibiricus</name>
    <dbReference type="NCBI Taxonomy" id="2501609"/>
    <lineage>
        <taxon>Bacteria</taxon>
        <taxon>Candidatus Bipolaricaulota</taxon>
        <taxon>Candidatus Bipolaricaulia</taxon>
        <taxon>Candidatus Bipolaricaulales</taxon>
        <taxon>Candidatus Bipolaricaulaceae</taxon>
        <taxon>Candidatus Bipolaricaulis</taxon>
    </lineage>
</organism>
<feature type="domain" description="Aminoglycoside phosphotransferase" evidence="1">
    <location>
        <begin position="2"/>
        <end position="135"/>
    </location>
</feature>
<evidence type="ECO:0000259" key="1">
    <source>
        <dbReference type="Pfam" id="PF01636"/>
    </source>
</evidence>
<accession>A0A410FS97</accession>
<dbReference type="EMBL" id="CP034928">
    <property type="protein sequence ID" value="QAA75798.1"/>
    <property type="molecule type" value="Genomic_DNA"/>
</dbReference>
<proteinExistence type="predicted"/>